<proteinExistence type="predicted"/>
<organism evidence="1 2">
    <name type="scientific">Adlercreutzia equolifaciens</name>
    <dbReference type="NCBI Taxonomy" id="446660"/>
    <lineage>
        <taxon>Bacteria</taxon>
        <taxon>Bacillati</taxon>
        <taxon>Actinomycetota</taxon>
        <taxon>Coriobacteriia</taxon>
        <taxon>Eggerthellales</taxon>
        <taxon>Eggerthellaceae</taxon>
        <taxon>Adlercreutzia</taxon>
    </lineage>
</organism>
<dbReference type="EMBL" id="VJNE01000131">
    <property type="protein sequence ID" value="MZG29171.1"/>
    <property type="molecule type" value="Genomic_DNA"/>
</dbReference>
<dbReference type="AlphaFoldDB" id="A0A6L8Q994"/>
<reference evidence="1 2" key="1">
    <citation type="submission" date="2019-07" db="EMBL/GenBank/DDBJ databases">
        <title>Draft genome sequence of Adlercreutzia equolifaciens IPLA 37004, a human intestinal strain that does not produces equol from daidzein.</title>
        <authorList>
            <person name="Vazquez L."/>
            <person name="Florez A.B."/>
            <person name="Mayo B."/>
        </authorList>
    </citation>
    <scope>NUCLEOTIDE SEQUENCE [LARGE SCALE GENOMIC DNA]</scope>
    <source>
        <strain evidence="1 2">IPLA 37004</strain>
    </source>
</reference>
<name>A0A6L8Q994_9ACTN</name>
<gene>
    <name evidence="1" type="ORF">FM068_11445</name>
</gene>
<evidence type="ECO:0000313" key="2">
    <source>
        <dbReference type="Proteomes" id="UP000472380"/>
    </source>
</evidence>
<dbReference type="RefSeq" id="WP_161128498.1">
    <property type="nucleotide sequence ID" value="NZ_VJNE01000131.1"/>
</dbReference>
<comment type="caution">
    <text evidence="1">The sequence shown here is derived from an EMBL/GenBank/DDBJ whole genome shotgun (WGS) entry which is preliminary data.</text>
</comment>
<evidence type="ECO:0000313" key="1">
    <source>
        <dbReference type="EMBL" id="MZG29171.1"/>
    </source>
</evidence>
<dbReference type="Proteomes" id="UP000472380">
    <property type="component" value="Unassembled WGS sequence"/>
</dbReference>
<feature type="non-terminal residue" evidence="1">
    <location>
        <position position="69"/>
    </location>
</feature>
<accession>A0A6L8Q994</accession>
<sequence>MTESGAAGDWYLEKARGYGFVPEVIAMKSNSDHFKNYVLVVELWPDEGTVTDDGDWFAATKAMIANLQQ</sequence>
<protein>
    <submittedName>
        <fullName evidence="1">Uncharacterized protein</fullName>
    </submittedName>
</protein>